<dbReference type="PROSITE" id="PS51186">
    <property type="entry name" value="GNAT"/>
    <property type="match status" value="1"/>
</dbReference>
<evidence type="ECO:0000256" key="1">
    <source>
        <dbReference type="ARBA" id="ARBA00022679"/>
    </source>
</evidence>
<dbReference type="PANTHER" id="PTHR43792:SF8">
    <property type="entry name" value="[RIBOSOMAL PROTEIN US5]-ALANINE N-ACETYLTRANSFERASE"/>
    <property type="match status" value="1"/>
</dbReference>
<dbReference type="Gene3D" id="3.40.630.30">
    <property type="match status" value="1"/>
</dbReference>
<feature type="domain" description="N-acetyltransferase" evidence="4">
    <location>
        <begin position="5"/>
        <end position="155"/>
    </location>
</feature>
<organism evidence="5 6">
    <name type="scientific">Amycolatopsis magusensis</name>
    <dbReference type="NCBI Taxonomy" id="882444"/>
    <lineage>
        <taxon>Bacteria</taxon>
        <taxon>Bacillati</taxon>
        <taxon>Actinomycetota</taxon>
        <taxon>Actinomycetes</taxon>
        <taxon>Pseudonocardiales</taxon>
        <taxon>Pseudonocardiaceae</taxon>
        <taxon>Amycolatopsis</taxon>
    </lineage>
</organism>
<keyword evidence="2" id="KW-0012">Acyltransferase</keyword>
<evidence type="ECO:0000259" key="4">
    <source>
        <dbReference type="PROSITE" id="PS51186"/>
    </source>
</evidence>
<proteinExistence type="inferred from homology"/>
<evidence type="ECO:0000256" key="3">
    <source>
        <dbReference type="ARBA" id="ARBA00038502"/>
    </source>
</evidence>
<evidence type="ECO:0000313" key="5">
    <source>
        <dbReference type="EMBL" id="MBP2183969.1"/>
    </source>
</evidence>
<dbReference type="SUPFAM" id="SSF55729">
    <property type="entry name" value="Acyl-CoA N-acyltransferases (Nat)"/>
    <property type="match status" value="1"/>
</dbReference>
<gene>
    <name evidence="5" type="ORF">JOM49_005495</name>
</gene>
<accession>A0ABS4PYQ1</accession>
<dbReference type="PANTHER" id="PTHR43792">
    <property type="entry name" value="GNAT FAMILY, PUTATIVE (AFU_ORTHOLOGUE AFUA_3G00765)-RELATED-RELATED"/>
    <property type="match status" value="1"/>
</dbReference>
<evidence type="ECO:0000256" key="2">
    <source>
        <dbReference type="ARBA" id="ARBA00023315"/>
    </source>
</evidence>
<keyword evidence="1" id="KW-0808">Transferase</keyword>
<dbReference type="InterPro" id="IPR016181">
    <property type="entry name" value="Acyl_CoA_acyltransferase"/>
</dbReference>
<protein>
    <submittedName>
        <fullName evidence="5">RimJ/RimL family protein N-acetyltransferase</fullName>
    </submittedName>
</protein>
<name>A0ABS4PYQ1_9PSEU</name>
<keyword evidence="6" id="KW-1185">Reference proteome</keyword>
<reference evidence="5 6" key="1">
    <citation type="submission" date="2021-03" db="EMBL/GenBank/DDBJ databases">
        <title>Sequencing the genomes of 1000 actinobacteria strains.</title>
        <authorList>
            <person name="Klenk H.-P."/>
        </authorList>
    </citation>
    <scope>NUCLEOTIDE SEQUENCE [LARGE SCALE GENOMIC DNA]</scope>
    <source>
        <strain evidence="5 6">DSM 45510</strain>
    </source>
</reference>
<dbReference type="Proteomes" id="UP000741013">
    <property type="component" value="Unassembled WGS sequence"/>
</dbReference>
<dbReference type="EMBL" id="JAGGMS010000001">
    <property type="protein sequence ID" value="MBP2183969.1"/>
    <property type="molecule type" value="Genomic_DNA"/>
</dbReference>
<dbReference type="Pfam" id="PF13302">
    <property type="entry name" value="Acetyltransf_3"/>
    <property type="match status" value="1"/>
</dbReference>
<evidence type="ECO:0000313" key="6">
    <source>
        <dbReference type="Proteomes" id="UP000741013"/>
    </source>
</evidence>
<comment type="similarity">
    <text evidence="3">Belongs to the acetyltransferase family. RimJ subfamily.</text>
</comment>
<dbReference type="InterPro" id="IPR051531">
    <property type="entry name" value="N-acetyltransferase"/>
</dbReference>
<comment type="caution">
    <text evidence="5">The sequence shown here is derived from an EMBL/GenBank/DDBJ whole genome shotgun (WGS) entry which is preliminary data.</text>
</comment>
<sequence>MLAEIALRAWTPDDAEWYVRQIADPEIRRFTTEPATLTVEDFRKALDRLTSSDDELGWVAVDPLSGERLANVAAVRNGDTAIVSYWVTRDARGKGVATQALDELCARALTIWPITEFRLYTHADNLASQRVAEKAGFHRMDGMPTQREVYGQKWPVRWFERLR</sequence>
<dbReference type="InterPro" id="IPR000182">
    <property type="entry name" value="GNAT_dom"/>
</dbReference>
<dbReference type="RefSeq" id="WP_209667047.1">
    <property type="nucleotide sequence ID" value="NZ_JAGGMS010000001.1"/>
</dbReference>